<protein>
    <submittedName>
        <fullName evidence="1">Uncharacterized protein</fullName>
    </submittedName>
</protein>
<dbReference type="Proteomes" id="UP001165289">
    <property type="component" value="Unassembled WGS sequence"/>
</dbReference>
<name>A0AAV7KDU6_9METZ</name>
<proteinExistence type="predicted"/>
<sequence length="182" mass="21187">MLEFNNTQNLLIKDISQQGEATRKFFIKKVNEAEICRKVFLKVTQKDEINTTKFIECMSRQDETSWKMLIKQLALQDILPNQFLNALSEQIEATLGMFLKDLAQDVPAIRRKFFKAMSADETMLKKYITCMSEYESTRKMFRKEMSLLHAAARTNFKEALLALDKKIQDKFPKDLSNSPGRS</sequence>
<keyword evidence="2" id="KW-1185">Reference proteome</keyword>
<gene>
    <name evidence="1" type="ORF">LOD99_10810</name>
</gene>
<accession>A0AAV7KDU6</accession>
<dbReference type="AlphaFoldDB" id="A0AAV7KDU6"/>
<reference evidence="1 2" key="1">
    <citation type="journal article" date="2023" name="BMC Biol.">
        <title>The compact genome of the sponge Oopsacas minuta (Hexactinellida) is lacking key metazoan core genes.</title>
        <authorList>
            <person name="Santini S."/>
            <person name="Schenkelaars Q."/>
            <person name="Jourda C."/>
            <person name="Duchesne M."/>
            <person name="Belahbib H."/>
            <person name="Rocher C."/>
            <person name="Selva M."/>
            <person name="Riesgo A."/>
            <person name="Vervoort M."/>
            <person name="Leys S.P."/>
            <person name="Kodjabachian L."/>
            <person name="Le Bivic A."/>
            <person name="Borchiellini C."/>
            <person name="Claverie J.M."/>
            <person name="Renard E."/>
        </authorList>
    </citation>
    <scope>NUCLEOTIDE SEQUENCE [LARGE SCALE GENOMIC DNA]</scope>
    <source>
        <strain evidence="1">SPO-2</strain>
    </source>
</reference>
<comment type="caution">
    <text evidence="1">The sequence shown here is derived from an EMBL/GenBank/DDBJ whole genome shotgun (WGS) entry which is preliminary data.</text>
</comment>
<evidence type="ECO:0000313" key="2">
    <source>
        <dbReference type="Proteomes" id="UP001165289"/>
    </source>
</evidence>
<dbReference type="EMBL" id="JAKMXF010000063">
    <property type="protein sequence ID" value="KAI6659413.1"/>
    <property type="molecule type" value="Genomic_DNA"/>
</dbReference>
<evidence type="ECO:0000313" key="1">
    <source>
        <dbReference type="EMBL" id="KAI6659413.1"/>
    </source>
</evidence>
<organism evidence="1 2">
    <name type="scientific">Oopsacas minuta</name>
    <dbReference type="NCBI Taxonomy" id="111878"/>
    <lineage>
        <taxon>Eukaryota</taxon>
        <taxon>Metazoa</taxon>
        <taxon>Porifera</taxon>
        <taxon>Hexactinellida</taxon>
        <taxon>Hexasterophora</taxon>
        <taxon>Lyssacinosida</taxon>
        <taxon>Leucopsacidae</taxon>
        <taxon>Oopsacas</taxon>
    </lineage>
</organism>